<sequence length="262" mass="28816">MTRPDRSAAEQFHDSDVVESYGHRPDYPPELYDALLDLAPSRDCILDLGCGPGKIARAIAARVKEVYAVDPSPLMLSLGQSLDAGRHPNIRWIESAAETLELSPGALDLAVAGASIHWMRPEDVFPNLVDALRPSGIIAIVDGDEPAQAPWHSAYLTVISGWVERLGGKWKGPAHQALMTAHTPWIDEGGELVFVSSVEQSLEDFLASQHSRATWSRARMGELANAFDDDIRAALTPWTRDGKISFEVHSRLLWGRPRRAAR</sequence>
<gene>
    <name evidence="5" type="ORF">ABID41_000699</name>
</gene>
<name>A0ABV2EF08_9CAUL</name>
<evidence type="ECO:0000259" key="4">
    <source>
        <dbReference type="Pfam" id="PF13649"/>
    </source>
</evidence>
<dbReference type="SUPFAM" id="SSF53335">
    <property type="entry name" value="S-adenosyl-L-methionine-dependent methyltransferases"/>
    <property type="match status" value="1"/>
</dbReference>
<dbReference type="EMBL" id="JBEPLU010000001">
    <property type="protein sequence ID" value="MET3525604.1"/>
    <property type="molecule type" value="Genomic_DNA"/>
</dbReference>
<dbReference type="CDD" id="cd02440">
    <property type="entry name" value="AdoMet_MTases"/>
    <property type="match status" value="1"/>
</dbReference>
<dbReference type="GO" id="GO:0008168">
    <property type="term" value="F:methyltransferase activity"/>
    <property type="evidence" value="ECO:0007669"/>
    <property type="project" value="UniProtKB-KW"/>
</dbReference>
<evidence type="ECO:0000256" key="3">
    <source>
        <dbReference type="SAM" id="MobiDB-lite"/>
    </source>
</evidence>
<dbReference type="GO" id="GO:0032259">
    <property type="term" value="P:methylation"/>
    <property type="evidence" value="ECO:0007669"/>
    <property type="project" value="UniProtKB-KW"/>
</dbReference>
<dbReference type="InterPro" id="IPR051052">
    <property type="entry name" value="Diverse_substrate_MTase"/>
</dbReference>
<protein>
    <submittedName>
        <fullName evidence="5">SAM-dependent methyltransferase</fullName>
    </submittedName>
</protein>
<evidence type="ECO:0000256" key="2">
    <source>
        <dbReference type="ARBA" id="ARBA00022679"/>
    </source>
</evidence>
<reference evidence="5 6" key="1">
    <citation type="submission" date="2024-06" db="EMBL/GenBank/DDBJ databases">
        <title>Genomic Encyclopedia of Type Strains, Phase IV (KMG-IV): sequencing the most valuable type-strain genomes for metagenomic binning, comparative biology and taxonomic classification.</title>
        <authorList>
            <person name="Goeker M."/>
        </authorList>
    </citation>
    <scope>NUCLEOTIDE SEQUENCE [LARGE SCALE GENOMIC DNA]</scope>
    <source>
        <strain evidence="5 6">DSM 17809</strain>
    </source>
</reference>
<dbReference type="Gene3D" id="3.40.50.150">
    <property type="entry name" value="Vaccinia Virus protein VP39"/>
    <property type="match status" value="1"/>
</dbReference>
<proteinExistence type="predicted"/>
<feature type="domain" description="Methyltransferase" evidence="4">
    <location>
        <begin position="45"/>
        <end position="136"/>
    </location>
</feature>
<keyword evidence="1 5" id="KW-0489">Methyltransferase</keyword>
<comment type="caution">
    <text evidence="5">The sequence shown here is derived from an EMBL/GenBank/DDBJ whole genome shotgun (WGS) entry which is preliminary data.</text>
</comment>
<dbReference type="PANTHER" id="PTHR44942:SF4">
    <property type="entry name" value="METHYLTRANSFERASE TYPE 11 DOMAIN-CONTAINING PROTEIN"/>
    <property type="match status" value="1"/>
</dbReference>
<dbReference type="Pfam" id="PF13649">
    <property type="entry name" value="Methyltransf_25"/>
    <property type="match status" value="1"/>
</dbReference>
<keyword evidence="2" id="KW-0808">Transferase</keyword>
<evidence type="ECO:0000313" key="5">
    <source>
        <dbReference type="EMBL" id="MET3525604.1"/>
    </source>
</evidence>
<evidence type="ECO:0000256" key="1">
    <source>
        <dbReference type="ARBA" id="ARBA00022603"/>
    </source>
</evidence>
<dbReference type="Proteomes" id="UP001549110">
    <property type="component" value="Unassembled WGS sequence"/>
</dbReference>
<dbReference type="InterPro" id="IPR041698">
    <property type="entry name" value="Methyltransf_25"/>
</dbReference>
<feature type="region of interest" description="Disordered" evidence="3">
    <location>
        <begin position="1"/>
        <end position="24"/>
    </location>
</feature>
<evidence type="ECO:0000313" key="6">
    <source>
        <dbReference type="Proteomes" id="UP001549110"/>
    </source>
</evidence>
<dbReference type="InterPro" id="IPR029063">
    <property type="entry name" value="SAM-dependent_MTases_sf"/>
</dbReference>
<accession>A0ABV2EF08</accession>
<dbReference type="PANTHER" id="PTHR44942">
    <property type="entry name" value="METHYLTRANSF_11 DOMAIN-CONTAINING PROTEIN"/>
    <property type="match status" value="1"/>
</dbReference>
<keyword evidence="6" id="KW-1185">Reference proteome</keyword>
<organism evidence="5 6">
    <name type="scientific">Phenylobacterium koreense</name>
    <dbReference type="NCBI Taxonomy" id="266125"/>
    <lineage>
        <taxon>Bacteria</taxon>
        <taxon>Pseudomonadati</taxon>
        <taxon>Pseudomonadota</taxon>
        <taxon>Alphaproteobacteria</taxon>
        <taxon>Caulobacterales</taxon>
        <taxon>Caulobacteraceae</taxon>
        <taxon>Phenylobacterium</taxon>
    </lineage>
</organism>
<dbReference type="RefSeq" id="WP_331928733.1">
    <property type="nucleotide sequence ID" value="NZ_JBEPLU010000001.1"/>
</dbReference>